<accession>A0ABP1DTW7</accession>
<feature type="region of interest" description="Disordered" evidence="2">
    <location>
        <begin position="785"/>
        <end position="816"/>
    </location>
</feature>
<dbReference type="EMBL" id="OZ037949">
    <property type="protein sequence ID" value="CAL1711261.1"/>
    <property type="molecule type" value="Genomic_DNA"/>
</dbReference>
<dbReference type="Proteomes" id="UP001497453">
    <property type="component" value="Chromosome 6"/>
</dbReference>
<evidence type="ECO:0000313" key="4">
    <source>
        <dbReference type="Proteomes" id="UP001497453"/>
    </source>
</evidence>
<evidence type="ECO:0000313" key="3">
    <source>
        <dbReference type="EMBL" id="CAL1711261.1"/>
    </source>
</evidence>
<proteinExistence type="inferred from homology"/>
<comment type="similarity">
    <text evidence="1">Belongs to the asteroid family.</text>
</comment>
<organism evidence="3 4">
    <name type="scientific">Somion occarium</name>
    <dbReference type="NCBI Taxonomy" id="3059160"/>
    <lineage>
        <taxon>Eukaryota</taxon>
        <taxon>Fungi</taxon>
        <taxon>Dikarya</taxon>
        <taxon>Basidiomycota</taxon>
        <taxon>Agaricomycotina</taxon>
        <taxon>Agaricomycetes</taxon>
        <taxon>Polyporales</taxon>
        <taxon>Cerrenaceae</taxon>
        <taxon>Somion</taxon>
    </lineage>
</organism>
<sequence>MGIHGLTTYLHENKAVIAKYLHFTPATSNTVTPFVIDGWSFIYEIIGLSGLPWVYGGEYGDLSRIVERTVRAWLQVGLRLYFVFDGPYPLVKFPTLTSRATKTTIQGSKLFFVTSPAARSKPRFLREIEIIPPSAYTACIETLKDIVASLGDKPSLEIHFADEEGDPYAVELAGRLGGYVLGKDSDFVVLNVEGYKGYIPLDEMVWTSLSQDKDLQDTADDDDGFQTVVNTKAKKKSISKRAKSGNGIVPPQNTDDIELSVTVYSPAVVASQLRIPVSLLPLLGALVGNDFTGSKDPSSTTVQESNLQRLFFERQLTLSQRITRVANTLHNILEAALSPSARGKQKLQVNSVMQLIERAITTLLIRSSDMMPTSEQERIMDRIVEATLQYAIPRYEGELHGADGLWASPVCALHEEEACPLIRYLSPPPLLDIFPISHEESRKQKHQEAVRNIYVSAYRAGRLDPRLLDTMNSGTFWYRQMLEHPDTETVNVSIGRPIQQISYALLDDALGLPEKPEEEEEEEEDDDEVIDVVEESDEDYLAPLRGALQELDTPADSDDEMATEPPTSLSSHAKSSRPSRPKVIQEHIRRGVRLADEEVSVPALSEVLAYHDLDHIDHLPLQLASEDDRLTFFLRVLQSDAPPVRGLHPEDTLVVLALRWVVSRLHARAQASAGSKERVKERWTKPEARAFLASFSPPGSSPEDSEDLPMENRNIQLVAQISAAFAAIERLSQLLLLSERFQTPVLRFSGKLFHSYLTGFIPIPPKAVPSDLWDASVEGLEHAFGEPMGKKKKGAKGAPVSGPPQPSKKQQRGAVTGGMFGLLGDIEA</sequence>
<dbReference type="SUPFAM" id="SSF88723">
    <property type="entry name" value="PIN domain-like"/>
    <property type="match status" value="1"/>
</dbReference>
<feature type="region of interest" description="Disordered" evidence="2">
    <location>
        <begin position="552"/>
        <end position="585"/>
    </location>
</feature>
<dbReference type="Gene3D" id="3.40.50.1010">
    <property type="entry name" value="5'-nuclease"/>
    <property type="match status" value="1"/>
</dbReference>
<reference evidence="4" key="1">
    <citation type="submission" date="2024-04" db="EMBL/GenBank/DDBJ databases">
        <authorList>
            <person name="Shaw F."/>
            <person name="Minotto A."/>
        </authorList>
    </citation>
    <scope>NUCLEOTIDE SEQUENCE [LARGE SCALE GENOMIC DNA]</scope>
</reference>
<evidence type="ECO:0008006" key="5">
    <source>
        <dbReference type="Google" id="ProtNLM"/>
    </source>
</evidence>
<dbReference type="InterPro" id="IPR029060">
    <property type="entry name" value="PIN-like_dom_sf"/>
</dbReference>
<evidence type="ECO:0000256" key="1">
    <source>
        <dbReference type="ARBA" id="ARBA00007398"/>
    </source>
</evidence>
<name>A0ABP1DTW7_9APHY</name>
<feature type="compositionally biased region" description="Acidic residues" evidence="2">
    <location>
        <begin position="553"/>
        <end position="562"/>
    </location>
</feature>
<keyword evidence="4" id="KW-1185">Reference proteome</keyword>
<evidence type="ECO:0000256" key="2">
    <source>
        <dbReference type="SAM" id="MobiDB-lite"/>
    </source>
</evidence>
<gene>
    <name evidence="3" type="ORF">GFSPODELE1_LOCUS8257</name>
</gene>
<dbReference type="PANTHER" id="PTHR15665:SF1">
    <property type="entry name" value="PROTEIN ASTEROID HOMOLOG 1"/>
    <property type="match status" value="1"/>
</dbReference>
<dbReference type="InterPro" id="IPR026832">
    <property type="entry name" value="Asteroid"/>
</dbReference>
<dbReference type="PANTHER" id="PTHR15665">
    <property type="entry name" value="ASTEROID PROTEIN"/>
    <property type="match status" value="1"/>
</dbReference>
<protein>
    <recommendedName>
        <fullName evidence="5">Asteroid domain-containing protein</fullName>
    </recommendedName>
</protein>